<gene>
    <name evidence="2" type="ORF">BN2475_40100</name>
</gene>
<dbReference type="InterPro" id="IPR002145">
    <property type="entry name" value="CopG"/>
</dbReference>
<organism evidence="2 3">
    <name type="scientific">Paraburkholderia ribeironis</name>
    <dbReference type="NCBI Taxonomy" id="1247936"/>
    <lineage>
        <taxon>Bacteria</taxon>
        <taxon>Pseudomonadati</taxon>
        <taxon>Pseudomonadota</taxon>
        <taxon>Betaproteobacteria</taxon>
        <taxon>Burkholderiales</taxon>
        <taxon>Burkholderiaceae</taxon>
        <taxon>Paraburkholderia</taxon>
    </lineage>
</organism>
<dbReference type="EMBL" id="CYGX02000004">
    <property type="protein sequence ID" value="SIT35293.1"/>
    <property type="molecule type" value="Genomic_DNA"/>
</dbReference>
<reference evidence="2 3" key="1">
    <citation type="submission" date="2016-12" db="EMBL/GenBank/DDBJ databases">
        <authorList>
            <person name="Song W.-J."/>
            <person name="Kurnit D.M."/>
        </authorList>
    </citation>
    <scope>NUCLEOTIDE SEQUENCE [LARGE SCALE GENOMIC DNA]</scope>
    <source>
        <strain evidence="2 3">STM7296</strain>
    </source>
</reference>
<protein>
    <recommendedName>
        <fullName evidence="1">Ribbon-helix-helix protein CopG domain-containing protein</fullName>
    </recommendedName>
</protein>
<dbReference type="Proteomes" id="UP000187012">
    <property type="component" value="Unassembled WGS sequence"/>
</dbReference>
<sequence length="59" mass="6434">MRRTAIHLAAQQVMRLRVLSNGSGLSVAELIRRAIDEFADRQALKQGDAMQGPGKSQGE</sequence>
<dbReference type="Gene3D" id="1.10.1220.10">
    <property type="entry name" value="Met repressor-like"/>
    <property type="match status" value="1"/>
</dbReference>
<dbReference type="RefSeq" id="WP_094777752.1">
    <property type="nucleotide sequence ID" value="NZ_CYGX02000004.1"/>
</dbReference>
<dbReference type="AlphaFoldDB" id="A0A1N7RJL3"/>
<proteinExistence type="predicted"/>
<dbReference type="STRING" id="1247936.BN2475_40100"/>
<dbReference type="Pfam" id="PF01402">
    <property type="entry name" value="RHH_1"/>
    <property type="match status" value="1"/>
</dbReference>
<dbReference type="OrthoDB" id="8912400at2"/>
<evidence type="ECO:0000313" key="2">
    <source>
        <dbReference type="EMBL" id="SIT35293.1"/>
    </source>
</evidence>
<evidence type="ECO:0000259" key="1">
    <source>
        <dbReference type="Pfam" id="PF01402"/>
    </source>
</evidence>
<keyword evidence="3" id="KW-1185">Reference proteome</keyword>
<dbReference type="GO" id="GO:0006355">
    <property type="term" value="P:regulation of DNA-templated transcription"/>
    <property type="evidence" value="ECO:0007669"/>
    <property type="project" value="InterPro"/>
</dbReference>
<name>A0A1N7RJL3_9BURK</name>
<accession>A0A1N7RJL3</accession>
<evidence type="ECO:0000313" key="3">
    <source>
        <dbReference type="Proteomes" id="UP000187012"/>
    </source>
</evidence>
<dbReference type="InterPro" id="IPR013321">
    <property type="entry name" value="Arc_rbn_hlx_hlx"/>
</dbReference>
<feature type="domain" description="Ribbon-helix-helix protein CopG" evidence="1">
    <location>
        <begin position="2"/>
        <end position="42"/>
    </location>
</feature>